<keyword evidence="3" id="KW-0833">Ubl conjugation pathway</keyword>
<feature type="repeat" description="WD" evidence="4">
    <location>
        <begin position="517"/>
        <end position="539"/>
    </location>
</feature>
<evidence type="ECO:0000256" key="3">
    <source>
        <dbReference type="ARBA" id="ARBA00022786"/>
    </source>
</evidence>
<protein>
    <submittedName>
        <fullName evidence="7">WD40 repeat-like protein</fullName>
    </submittedName>
</protein>
<name>A0A0D7A527_9AGAR</name>
<dbReference type="InterPro" id="IPR019775">
    <property type="entry name" value="WD40_repeat_CS"/>
</dbReference>
<accession>A0A0D7A527</accession>
<proteinExistence type="predicted"/>
<evidence type="ECO:0000259" key="6">
    <source>
        <dbReference type="PROSITE" id="PS50181"/>
    </source>
</evidence>
<feature type="compositionally biased region" description="Basic and acidic residues" evidence="5">
    <location>
        <begin position="193"/>
        <end position="211"/>
    </location>
</feature>
<dbReference type="PROSITE" id="PS00678">
    <property type="entry name" value="WD_REPEATS_1"/>
    <property type="match status" value="3"/>
</dbReference>
<feature type="compositionally biased region" description="Polar residues" evidence="5">
    <location>
        <begin position="491"/>
        <end position="506"/>
    </location>
</feature>
<dbReference type="CDD" id="cd00200">
    <property type="entry name" value="WD40"/>
    <property type="match status" value="1"/>
</dbReference>
<feature type="repeat" description="WD" evidence="4">
    <location>
        <begin position="580"/>
        <end position="612"/>
    </location>
</feature>
<dbReference type="InterPro" id="IPR001680">
    <property type="entry name" value="WD40_rpt"/>
</dbReference>
<evidence type="ECO:0000256" key="2">
    <source>
        <dbReference type="ARBA" id="ARBA00022737"/>
    </source>
</evidence>
<dbReference type="EMBL" id="KN882045">
    <property type="protein sequence ID" value="KIY45918.1"/>
    <property type="molecule type" value="Genomic_DNA"/>
</dbReference>
<dbReference type="SUPFAM" id="SSF50978">
    <property type="entry name" value="WD40 repeat-like"/>
    <property type="match status" value="1"/>
</dbReference>
<dbReference type="Pfam" id="PF12937">
    <property type="entry name" value="F-box-like"/>
    <property type="match status" value="1"/>
</dbReference>
<dbReference type="InterPro" id="IPR051075">
    <property type="entry name" value="SCF_subunit_WD-repeat"/>
</dbReference>
<dbReference type="InterPro" id="IPR020472">
    <property type="entry name" value="WD40_PAC1"/>
</dbReference>
<feature type="domain" description="F-box" evidence="6">
    <location>
        <begin position="119"/>
        <end position="165"/>
    </location>
</feature>
<feature type="repeat" description="WD" evidence="4">
    <location>
        <begin position="540"/>
        <end position="579"/>
    </location>
</feature>
<keyword evidence="2" id="KW-0677">Repeat</keyword>
<reference evidence="7 8" key="1">
    <citation type="journal article" date="2015" name="Fungal Genet. Biol.">
        <title>Evolution of novel wood decay mechanisms in Agaricales revealed by the genome sequences of Fistulina hepatica and Cylindrobasidium torrendii.</title>
        <authorList>
            <person name="Floudas D."/>
            <person name="Held B.W."/>
            <person name="Riley R."/>
            <person name="Nagy L.G."/>
            <person name="Koehler G."/>
            <person name="Ransdell A.S."/>
            <person name="Younus H."/>
            <person name="Chow J."/>
            <person name="Chiniquy J."/>
            <person name="Lipzen A."/>
            <person name="Tritt A."/>
            <person name="Sun H."/>
            <person name="Haridas S."/>
            <person name="LaButti K."/>
            <person name="Ohm R.A."/>
            <person name="Kues U."/>
            <person name="Blanchette R.A."/>
            <person name="Grigoriev I.V."/>
            <person name="Minto R.E."/>
            <person name="Hibbett D.S."/>
        </authorList>
    </citation>
    <scope>NUCLEOTIDE SEQUENCE [LARGE SCALE GENOMIC DNA]</scope>
    <source>
        <strain evidence="7 8">ATCC 64428</strain>
    </source>
</reference>
<evidence type="ECO:0000256" key="1">
    <source>
        <dbReference type="ARBA" id="ARBA00022574"/>
    </source>
</evidence>
<dbReference type="Gene3D" id="1.20.1280.50">
    <property type="match status" value="1"/>
</dbReference>
<dbReference type="PANTHER" id="PTHR19872:SF9">
    <property type="entry name" value="UBIQUITIN-BINDING SDF UBIQUITIN LIGASE COMPLEX SUBUNIT"/>
    <property type="match status" value="1"/>
</dbReference>
<dbReference type="PROSITE" id="PS50181">
    <property type="entry name" value="FBOX"/>
    <property type="match status" value="1"/>
</dbReference>
<organism evidence="7 8">
    <name type="scientific">Fistulina hepatica ATCC 64428</name>
    <dbReference type="NCBI Taxonomy" id="1128425"/>
    <lineage>
        <taxon>Eukaryota</taxon>
        <taxon>Fungi</taxon>
        <taxon>Dikarya</taxon>
        <taxon>Basidiomycota</taxon>
        <taxon>Agaricomycotina</taxon>
        <taxon>Agaricomycetes</taxon>
        <taxon>Agaricomycetidae</taxon>
        <taxon>Agaricales</taxon>
        <taxon>Fistulinaceae</taxon>
        <taxon>Fistulina</taxon>
    </lineage>
</organism>
<dbReference type="SMART" id="SM00256">
    <property type="entry name" value="FBOX"/>
    <property type="match status" value="1"/>
</dbReference>
<dbReference type="SUPFAM" id="SSF81383">
    <property type="entry name" value="F-box domain"/>
    <property type="match status" value="1"/>
</dbReference>
<feature type="repeat" description="WD" evidence="4">
    <location>
        <begin position="286"/>
        <end position="308"/>
    </location>
</feature>
<dbReference type="PROSITE" id="PS50294">
    <property type="entry name" value="WD_REPEATS_REGION"/>
    <property type="match status" value="3"/>
</dbReference>
<dbReference type="SMART" id="SM00320">
    <property type="entry name" value="WD40"/>
    <property type="match status" value="7"/>
</dbReference>
<dbReference type="PRINTS" id="PR00320">
    <property type="entry name" value="GPROTEINBRPT"/>
</dbReference>
<feature type="repeat" description="WD" evidence="4">
    <location>
        <begin position="309"/>
        <end position="348"/>
    </location>
</feature>
<dbReference type="PANTHER" id="PTHR19872">
    <property type="entry name" value="UBIQUITIN LIGASE SPECIFICITY FACTOR/HREP PROTEIN"/>
    <property type="match status" value="1"/>
</dbReference>
<evidence type="ECO:0000313" key="7">
    <source>
        <dbReference type="EMBL" id="KIY45918.1"/>
    </source>
</evidence>
<dbReference type="AlphaFoldDB" id="A0A0D7A527"/>
<dbReference type="Pfam" id="PF00400">
    <property type="entry name" value="WD40"/>
    <property type="match status" value="7"/>
</dbReference>
<dbReference type="InterPro" id="IPR001810">
    <property type="entry name" value="F-box_dom"/>
</dbReference>
<feature type="region of interest" description="Disordered" evidence="5">
    <location>
        <begin position="480"/>
        <end position="514"/>
    </location>
</feature>
<dbReference type="InterPro" id="IPR036047">
    <property type="entry name" value="F-box-like_dom_sf"/>
</dbReference>
<dbReference type="Gene3D" id="2.130.10.10">
    <property type="entry name" value="YVTN repeat-like/Quinoprotein amine dehydrogenase"/>
    <property type="match status" value="2"/>
</dbReference>
<feature type="repeat" description="WD" evidence="4">
    <location>
        <begin position="349"/>
        <end position="388"/>
    </location>
</feature>
<dbReference type="CDD" id="cd22147">
    <property type="entry name" value="F-box_SpPof1-like"/>
    <property type="match status" value="1"/>
</dbReference>
<dbReference type="InterPro" id="IPR036322">
    <property type="entry name" value="WD40_repeat_dom_sf"/>
</dbReference>
<keyword evidence="8" id="KW-1185">Reference proteome</keyword>
<feature type="repeat" description="WD" evidence="4">
    <location>
        <begin position="433"/>
        <end position="458"/>
    </location>
</feature>
<keyword evidence="1 4" id="KW-0853">WD repeat</keyword>
<evidence type="ECO:0000313" key="8">
    <source>
        <dbReference type="Proteomes" id="UP000054144"/>
    </source>
</evidence>
<evidence type="ECO:0000256" key="5">
    <source>
        <dbReference type="SAM" id="MobiDB-lite"/>
    </source>
</evidence>
<sequence length="612" mass="68245">MAASQQPQQQNQLCDTLPTAKVGQRSSDARPIGVGVPPQAPRRLCVRHQRMADEGTNQKLQQALDALPVFERQAVTTIWSSFSSSPHPRRALILQGLLTLCCFSQLSLLTSQLQDLIRIDPFSVCSSEIALKILGYLDATSLCRAAQVSRSWKRLADDDILWRGICEQHIGTKCRKCGWCLPVLDRRRACKRVRDQSPEDEQPHKRPKSAEAEQVPSSSRVLTYPWKDVYSERMFIERNWRHGRYTVRTLRGHTEGIMCLQLAESFPSRPSPSTRESSPPLTFPVLITGSYDRTARVWNLDTGAVVHVLSGHTRPIRALQFDAYTLVTGSMDCTIKVWDWRRGQCVRTLSGHSDGVMCVNFDQDVLASGSIDSTIRIWNLRTGGAFTLRGHSDWVNSVQLWDLRKRSVVIPSGPVHYQTPASSMPLNVEIDPGKMLFSASDDGSVRLWDLNLRTCVRQFTGHQAQVQSLQLMVDEDDVSSKRGRNADVASSHLNDGDSSQSRSRAQTPVKPARRPVLLSGSLDNTVRMWDIDTGKLLCTSFGHLSGVWAVANDARRIVSGSDDRTVKVWSREDGHCEHTLVGHEAAVSCVAIGEDKIVSGSDDAEIRVWSFA</sequence>
<dbReference type="Proteomes" id="UP000054144">
    <property type="component" value="Unassembled WGS sequence"/>
</dbReference>
<feature type="region of interest" description="Disordered" evidence="5">
    <location>
        <begin position="193"/>
        <end position="216"/>
    </location>
</feature>
<gene>
    <name evidence="7" type="ORF">FISHEDRAFT_48271</name>
</gene>
<dbReference type="OrthoDB" id="5580488at2759"/>
<dbReference type="PROSITE" id="PS50082">
    <property type="entry name" value="WD_REPEATS_2"/>
    <property type="match status" value="7"/>
</dbReference>
<dbReference type="InterPro" id="IPR015943">
    <property type="entry name" value="WD40/YVTN_repeat-like_dom_sf"/>
</dbReference>
<evidence type="ECO:0000256" key="4">
    <source>
        <dbReference type="PROSITE-ProRule" id="PRU00221"/>
    </source>
</evidence>